<organism evidence="7 8">
    <name type="scientific">Inquilinus limosus</name>
    <dbReference type="NCBI Taxonomy" id="171674"/>
    <lineage>
        <taxon>Bacteria</taxon>
        <taxon>Pseudomonadati</taxon>
        <taxon>Pseudomonadota</taxon>
        <taxon>Alphaproteobacteria</taxon>
        <taxon>Rhodospirillales</taxon>
        <taxon>Rhodospirillaceae</taxon>
        <taxon>Inquilinus</taxon>
    </lineage>
</organism>
<dbReference type="Proteomes" id="UP000196655">
    <property type="component" value="Unassembled WGS sequence"/>
</dbReference>
<evidence type="ECO:0000313" key="8">
    <source>
        <dbReference type="Proteomes" id="UP000196655"/>
    </source>
</evidence>
<dbReference type="EMBL" id="NHON01000022">
    <property type="protein sequence ID" value="OWJ66578.1"/>
    <property type="molecule type" value="Genomic_DNA"/>
</dbReference>
<dbReference type="InterPro" id="IPR006977">
    <property type="entry name" value="Yip1_dom"/>
</dbReference>
<evidence type="ECO:0000256" key="3">
    <source>
        <dbReference type="ARBA" id="ARBA00022989"/>
    </source>
</evidence>
<accession>A0A211ZMR6</accession>
<dbReference type="STRING" id="1122125.GCA_000423185_01731"/>
<evidence type="ECO:0000256" key="2">
    <source>
        <dbReference type="ARBA" id="ARBA00022692"/>
    </source>
</evidence>
<keyword evidence="3 5" id="KW-1133">Transmembrane helix</keyword>
<protein>
    <recommendedName>
        <fullName evidence="6">Yip1 domain-containing protein</fullName>
    </recommendedName>
</protein>
<feature type="transmembrane region" description="Helical" evidence="5">
    <location>
        <begin position="69"/>
        <end position="92"/>
    </location>
</feature>
<dbReference type="Pfam" id="PF04893">
    <property type="entry name" value="Yip1"/>
    <property type="match status" value="1"/>
</dbReference>
<feature type="transmembrane region" description="Helical" evidence="5">
    <location>
        <begin position="39"/>
        <end position="57"/>
    </location>
</feature>
<feature type="domain" description="Yip1" evidence="6">
    <location>
        <begin position="40"/>
        <end position="185"/>
    </location>
</feature>
<proteinExistence type="predicted"/>
<evidence type="ECO:0000256" key="5">
    <source>
        <dbReference type="SAM" id="Phobius"/>
    </source>
</evidence>
<sequence length="199" mass="20974">MDLAAVVGRVRGMLFEPDATLAAHGVPAPNWRIVVREHALPVLVLTSIISLPLWLLLASATEVGPSAGLLVLALMVRVPMNLAGLFIMAAVVRFYAGMFGAAASFDAGFTLVALAMTPVYVAEMLGPGVQLLLSGPAAVLFLLLAIGYAMLILYRGTGLVLRVPQEQRGAHFGLTLVTFVVLSMLLFLLLGPYVVPVPA</sequence>
<feature type="transmembrane region" description="Helical" evidence="5">
    <location>
        <begin position="174"/>
        <end position="195"/>
    </location>
</feature>
<dbReference type="AlphaFoldDB" id="A0A211ZMR6"/>
<keyword evidence="4 5" id="KW-0472">Membrane</keyword>
<evidence type="ECO:0000256" key="4">
    <source>
        <dbReference type="ARBA" id="ARBA00023136"/>
    </source>
</evidence>
<reference evidence="8" key="1">
    <citation type="submission" date="2017-05" db="EMBL/GenBank/DDBJ databases">
        <authorList>
            <person name="Macchi M."/>
            <person name="Festa S."/>
            <person name="Coppotelli B.M."/>
            <person name="Morelli I.S."/>
        </authorList>
    </citation>
    <scope>NUCLEOTIDE SEQUENCE [LARGE SCALE GENOMIC DNA]</scope>
    <source>
        <strain evidence="8">I</strain>
    </source>
</reference>
<gene>
    <name evidence="7" type="ORF">BWR60_13850</name>
</gene>
<comment type="subcellular location">
    <subcellularLocation>
        <location evidence="1">Membrane</location>
        <topology evidence="1">Multi-pass membrane protein</topology>
    </subcellularLocation>
</comment>
<evidence type="ECO:0000256" key="1">
    <source>
        <dbReference type="ARBA" id="ARBA00004141"/>
    </source>
</evidence>
<comment type="caution">
    <text evidence="7">The sequence shown here is derived from an EMBL/GenBank/DDBJ whole genome shotgun (WGS) entry which is preliminary data.</text>
</comment>
<evidence type="ECO:0000313" key="7">
    <source>
        <dbReference type="EMBL" id="OWJ66578.1"/>
    </source>
</evidence>
<evidence type="ECO:0000259" key="6">
    <source>
        <dbReference type="Pfam" id="PF04893"/>
    </source>
</evidence>
<keyword evidence="2 5" id="KW-0812">Transmembrane</keyword>
<feature type="transmembrane region" description="Helical" evidence="5">
    <location>
        <begin position="133"/>
        <end position="154"/>
    </location>
</feature>
<feature type="transmembrane region" description="Helical" evidence="5">
    <location>
        <begin position="99"/>
        <end position="121"/>
    </location>
</feature>
<keyword evidence="8" id="KW-1185">Reference proteome</keyword>
<name>A0A211ZMR6_9PROT</name>
<dbReference type="GO" id="GO:0016020">
    <property type="term" value="C:membrane"/>
    <property type="evidence" value="ECO:0007669"/>
    <property type="project" value="UniProtKB-SubCell"/>
</dbReference>